<proteinExistence type="predicted"/>
<sequence>MTYLAQILGTTLMGVVSVNTPAQLGRMDKTLRASQTRKAAK</sequence>
<keyword evidence="2" id="KW-1185">Reference proteome</keyword>
<name>A0ABU8TFR2_9HYPH</name>
<comment type="caution">
    <text evidence="1">The sequence shown here is derived from an EMBL/GenBank/DDBJ whole genome shotgun (WGS) entry which is preliminary data.</text>
</comment>
<dbReference type="Proteomes" id="UP001385499">
    <property type="component" value="Unassembled WGS sequence"/>
</dbReference>
<dbReference type="RefSeq" id="WP_340272488.1">
    <property type="nucleotide sequence ID" value="NZ_JBAKIA010000001.1"/>
</dbReference>
<evidence type="ECO:0000313" key="1">
    <source>
        <dbReference type="EMBL" id="MEJ8472986.1"/>
    </source>
</evidence>
<protein>
    <submittedName>
        <fullName evidence="1">Uncharacterized protein</fullName>
    </submittedName>
</protein>
<accession>A0ABU8TFR2</accession>
<dbReference type="EMBL" id="JBAKIA010000001">
    <property type="protein sequence ID" value="MEJ8472986.1"/>
    <property type="molecule type" value="Genomic_DNA"/>
</dbReference>
<reference evidence="1 2" key="1">
    <citation type="submission" date="2024-02" db="EMBL/GenBank/DDBJ databases">
        <title>Roseibium algae sp. nov., isolated from marine alga (Grateloupia sp.), showing potential in myo-inositol conversion.</title>
        <authorList>
            <person name="Wang Y."/>
        </authorList>
    </citation>
    <scope>NUCLEOTIDE SEQUENCE [LARGE SCALE GENOMIC DNA]</scope>
    <source>
        <strain evidence="1 2">H3510</strain>
    </source>
</reference>
<evidence type="ECO:0000313" key="2">
    <source>
        <dbReference type="Proteomes" id="UP001385499"/>
    </source>
</evidence>
<gene>
    <name evidence="1" type="ORF">V6575_02705</name>
</gene>
<organism evidence="1 2">
    <name type="scientific">Roseibium algae</name>
    <dbReference type="NCBI Taxonomy" id="3123038"/>
    <lineage>
        <taxon>Bacteria</taxon>
        <taxon>Pseudomonadati</taxon>
        <taxon>Pseudomonadota</taxon>
        <taxon>Alphaproteobacteria</taxon>
        <taxon>Hyphomicrobiales</taxon>
        <taxon>Stappiaceae</taxon>
        <taxon>Roseibium</taxon>
    </lineage>
</organism>